<feature type="transmembrane region" description="Helical" evidence="6">
    <location>
        <begin position="66"/>
        <end position="85"/>
    </location>
</feature>
<comment type="subcellular location">
    <subcellularLocation>
        <location evidence="1">Membrane</location>
        <topology evidence="1">Multi-pass membrane protein</topology>
    </subcellularLocation>
</comment>
<gene>
    <name evidence="7" type="ORF">BS101_02715</name>
</gene>
<dbReference type="AlphaFoldDB" id="A0A1L5FDR9"/>
<proteinExistence type="inferred from homology"/>
<feature type="transmembrane region" description="Helical" evidence="6">
    <location>
        <begin position="314"/>
        <end position="333"/>
    </location>
</feature>
<dbReference type="GO" id="GO:0016020">
    <property type="term" value="C:membrane"/>
    <property type="evidence" value="ECO:0007669"/>
    <property type="project" value="UniProtKB-SubCell"/>
</dbReference>
<dbReference type="Proteomes" id="UP000184604">
    <property type="component" value="Chromosome"/>
</dbReference>
<comment type="similarity">
    <text evidence="2">Belongs to the autoinducer-2 exporter (AI-2E) (TC 2.A.86) family.</text>
</comment>
<evidence type="ECO:0000256" key="4">
    <source>
        <dbReference type="ARBA" id="ARBA00022989"/>
    </source>
</evidence>
<feature type="transmembrane region" description="Helical" evidence="6">
    <location>
        <begin position="290"/>
        <end position="307"/>
    </location>
</feature>
<reference evidence="7 8" key="1">
    <citation type="submission" date="2016-12" db="EMBL/GenBank/DDBJ databases">
        <title>Complete genome sequence of Clostridium kluyveri JZZ isolated from the pit mud of a Chinese flavor liquor-making factory.</title>
        <authorList>
            <person name="Wang Y."/>
        </authorList>
    </citation>
    <scope>NUCLEOTIDE SEQUENCE [LARGE SCALE GENOMIC DNA]</scope>
    <source>
        <strain evidence="7 8">JZZ</strain>
    </source>
</reference>
<feature type="transmembrane region" description="Helical" evidence="6">
    <location>
        <begin position="232"/>
        <end position="260"/>
    </location>
</feature>
<evidence type="ECO:0008006" key="9">
    <source>
        <dbReference type="Google" id="ProtNLM"/>
    </source>
</evidence>
<accession>A0A1L5FDR9</accession>
<evidence type="ECO:0000256" key="5">
    <source>
        <dbReference type="ARBA" id="ARBA00023136"/>
    </source>
</evidence>
<dbReference type="PANTHER" id="PTHR21716">
    <property type="entry name" value="TRANSMEMBRANE PROTEIN"/>
    <property type="match status" value="1"/>
</dbReference>
<keyword evidence="4 6" id="KW-1133">Transmembrane helix</keyword>
<keyword evidence="3 6" id="KW-0812">Transmembrane</keyword>
<dbReference type="InterPro" id="IPR002549">
    <property type="entry name" value="AI-2E-like"/>
</dbReference>
<feature type="transmembrane region" description="Helical" evidence="6">
    <location>
        <begin position="207"/>
        <end position="226"/>
    </location>
</feature>
<dbReference type="Pfam" id="PF01594">
    <property type="entry name" value="AI-2E_transport"/>
    <property type="match status" value="1"/>
</dbReference>
<keyword evidence="5 6" id="KW-0472">Membrane</keyword>
<evidence type="ECO:0000256" key="2">
    <source>
        <dbReference type="ARBA" id="ARBA00009773"/>
    </source>
</evidence>
<evidence type="ECO:0000256" key="6">
    <source>
        <dbReference type="SAM" id="Phobius"/>
    </source>
</evidence>
<evidence type="ECO:0000256" key="1">
    <source>
        <dbReference type="ARBA" id="ARBA00004141"/>
    </source>
</evidence>
<dbReference type="PANTHER" id="PTHR21716:SF62">
    <property type="entry name" value="TRANSPORT PROTEIN YDBI-RELATED"/>
    <property type="match status" value="1"/>
</dbReference>
<sequence length="336" mass="38748">MDLFKRIFTENLIKKLFAIFLLTILFYSIKDMVTLVLLTFIFSFLFYKITNFIHRFTRKIFPIKKKVITILIYILMFLGICFLFYDYIPIVIKQLFFIKRQLMEFNVNNYHDILDNKIILFIKETNISSYLNKSGGSILRLALKIEHLSVDILLSLVLSLLLILEQDQILTFGRKIEKSKIGYFYNYYKYLGKKFLSSFGKIMEIQAILSIINSVLASIGLFFLGFDNVLGLGAMLFILGLIPVAGLIIALIPLIIIAFILGGIPKVVDVLILLGVLHLLENYIIKPKLMSISVHLPIFFVFLILIFSEHYMGIWGLIIGIPLFVFLLDILQVSES</sequence>
<dbReference type="RefSeq" id="WP_073541051.1">
    <property type="nucleotide sequence ID" value="NZ_CP018335.1"/>
</dbReference>
<protein>
    <recommendedName>
        <fullName evidence="9">AI-2E family transporter</fullName>
    </recommendedName>
</protein>
<dbReference type="OrthoDB" id="9772136at2"/>
<dbReference type="EMBL" id="CP018335">
    <property type="protein sequence ID" value="APM41168.1"/>
    <property type="molecule type" value="Genomic_DNA"/>
</dbReference>
<feature type="transmembrane region" description="Helical" evidence="6">
    <location>
        <begin position="35"/>
        <end position="54"/>
    </location>
</feature>
<organism evidence="7 8">
    <name type="scientific">Clostridium kluyveri</name>
    <dbReference type="NCBI Taxonomy" id="1534"/>
    <lineage>
        <taxon>Bacteria</taxon>
        <taxon>Bacillati</taxon>
        <taxon>Bacillota</taxon>
        <taxon>Clostridia</taxon>
        <taxon>Eubacteriales</taxon>
        <taxon>Clostridiaceae</taxon>
        <taxon>Clostridium</taxon>
    </lineage>
</organism>
<dbReference type="GO" id="GO:0055085">
    <property type="term" value="P:transmembrane transport"/>
    <property type="evidence" value="ECO:0007669"/>
    <property type="project" value="TreeGrafter"/>
</dbReference>
<name>A0A1L5FDR9_CLOKL</name>
<evidence type="ECO:0000313" key="8">
    <source>
        <dbReference type="Proteomes" id="UP000184604"/>
    </source>
</evidence>
<evidence type="ECO:0000256" key="3">
    <source>
        <dbReference type="ARBA" id="ARBA00022692"/>
    </source>
</evidence>
<feature type="transmembrane region" description="Helical" evidence="6">
    <location>
        <begin position="12"/>
        <end position="29"/>
    </location>
</feature>
<evidence type="ECO:0000313" key="7">
    <source>
        <dbReference type="EMBL" id="APM41168.1"/>
    </source>
</evidence>